<evidence type="ECO:0000313" key="8">
    <source>
        <dbReference type="Proteomes" id="UP000008827"/>
    </source>
</evidence>
<dbReference type="InParanoid" id="K7MJS6"/>
<dbReference type="PaxDb" id="3847-GLYMA17G03971.1"/>
<dbReference type="STRING" id="3847.K7MJS6"/>
<dbReference type="SMART" id="SM00856">
    <property type="entry name" value="PMEI"/>
    <property type="match status" value="1"/>
</dbReference>
<dbReference type="Gramene" id="KRH02386">
    <property type="protein sequence ID" value="KRH02386"/>
    <property type="gene ID" value="GLYMA_17G035600"/>
</dbReference>
<protein>
    <recommendedName>
        <fullName evidence="5">Pectinesterase inhibitor domain-containing protein</fullName>
    </recommendedName>
</protein>
<dbReference type="CDD" id="cd15796">
    <property type="entry name" value="CIF_like"/>
    <property type="match status" value="1"/>
</dbReference>
<dbReference type="InterPro" id="IPR035513">
    <property type="entry name" value="Invertase/methylesterase_inhib"/>
</dbReference>
<dbReference type="FunFam" id="1.20.140.40:FF:000009">
    <property type="entry name" value="Invertase/pectin methylesterase inhibitor family protein"/>
    <property type="match status" value="1"/>
</dbReference>
<evidence type="ECO:0000256" key="4">
    <source>
        <dbReference type="SAM" id="SignalP"/>
    </source>
</evidence>
<evidence type="ECO:0000259" key="5">
    <source>
        <dbReference type="SMART" id="SM00856"/>
    </source>
</evidence>
<dbReference type="HOGENOM" id="CLU_033761_5_0_1"/>
<dbReference type="PANTHER" id="PTHR36710">
    <property type="entry name" value="PECTINESTERASE INHIBITOR-LIKE"/>
    <property type="match status" value="1"/>
</dbReference>
<proteinExistence type="inferred from homology"/>
<dbReference type="SMR" id="K7MJS6"/>
<dbReference type="Proteomes" id="UP000008827">
    <property type="component" value="Chromosome 17"/>
</dbReference>
<dbReference type="EMBL" id="CM000850">
    <property type="protein sequence ID" value="KRH02386.1"/>
    <property type="molecule type" value="Genomic_DNA"/>
</dbReference>
<evidence type="ECO:0000313" key="7">
    <source>
        <dbReference type="EnsemblPlants" id="KRH02386"/>
    </source>
</evidence>
<dbReference type="SUPFAM" id="SSF101148">
    <property type="entry name" value="Plant invertase/pectin methylesterase inhibitor"/>
    <property type="match status" value="1"/>
</dbReference>
<dbReference type="GO" id="GO:0004857">
    <property type="term" value="F:enzyme inhibitor activity"/>
    <property type="evidence" value="ECO:0007669"/>
    <property type="project" value="InterPro"/>
</dbReference>
<evidence type="ECO:0000256" key="3">
    <source>
        <dbReference type="ARBA" id="ARBA00038471"/>
    </source>
</evidence>
<reference evidence="6" key="3">
    <citation type="submission" date="2018-07" db="EMBL/GenBank/DDBJ databases">
        <title>WGS assembly of Glycine max.</title>
        <authorList>
            <person name="Schmutz J."/>
            <person name="Cannon S."/>
            <person name="Schlueter J."/>
            <person name="Ma J."/>
            <person name="Mitros T."/>
            <person name="Nelson W."/>
            <person name="Hyten D."/>
            <person name="Song Q."/>
            <person name="Thelen J."/>
            <person name="Cheng J."/>
            <person name="Xu D."/>
            <person name="Hellsten U."/>
            <person name="May G."/>
            <person name="Yu Y."/>
            <person name="Sakurai T."/>
            <person name="Umezawa T."/>
            <person name="Bhattacharyya M."/>
            <person name="Sandhu D."/>
            <person name="Valliyodan B."/>
            <person name="Lindquist E."/>
            <person name="Peto M."/>
            <person name="Grant D."/>
            <person name="Shu S."/>
            <person name="Goodstein D."/>
            <person name="Barry K."/>
            <person name="Futrell-Griggs M."/>
            <person name="Abernathy B."/>
            <person name="Du J."/>
            <person name="Tian Z."/>
            <person name="Zhu L."/>
            <person name="Gill N."/>
            <person name="Joshi T."/>
            <person name="Libault M."/>
            <person name="Sethuraman A."/>
            <person name="Zhang X."/>
            <person name="Shinozaki K."/>
            <person name="Nguyen H."/>
            <person name="Wing R."/>
            <person name="Cregan P."/>
            <person name="Specht J."/>
            <person name="Grimwood J."/>
            <person name="Rokhsar D."/>
            <person name="Stacey G."/>
            <person name="Shoemaker R."/>
            <person name="Jackson S."/>
        </authorList>
    </citation>
    <scope>NUCLEOTIDE SEQUENCE</scope>
    <source>
        <tissue evidence="6">Callus</tissue>
    </source>
</reference>
<keyword evidence="1 4" id="KW-0732">Signal</keyword>
<dbReference type="Gene3D" id="1.20.140.40">
    <property type="entry name" value="Invertase/pectin methylesterase inhibitor family protein"/>
    <property type="match status" value="1"/>
</dbReference>
<dbReference type="InterPro" id="IPR006501">
    <property type="entry name" value="Pectinesterase_inhib_dom"/>
</dbReference>
<evidence type="ECO:0000313" key="6">
    <source>
        <dbReference type="EMBL" id="KRH02386.1"/>
    </source>
</evidence>
<comment type="similarity">
    <text evidence="3">Belongs to the PMEI family.</text>
</comment>
<dbReference type="OrthoDB" id="1918674at2759"/>
<keyword evidence="8" id="KW-1185">Reference proteome</keyword>
<feature type="signal peptide" evidence="4">
    <location>
        <begin position="1"/>
        <end position="19"/>
    </location>
</feature>
<evidence type="ECO:0000256" key="2">
    <source>
        <dbReference type="ARBA" id="ARBA00023157"/>
    </source>
</evidence>
<dbReference type="AlphaFoldDB" id="K7MJS6"/>
<feature type="domain" description="Pectinesterase inhibitor" evidence="5">
    <location>
        <begin position="30"/>
        <end position="175"/>
    </location>
</feature>
<gene>
    <name evidence="6" type="ORF">GLYMA_17G035600</name>
</gene>
<dbReference type="Pfam" id="PF04043">
    <property type="entry name" value="PMEI"/>
    <property type="match status" value="1"/>
</dbReference>
<keyword evidence="2" id="KW-1015">Disulfide bond</keyword>
<sequence>MILASFSTFILLQLSISLGFFVPPIQSILSHTSLLEQICRQSPHYHLCVMTLRSSIHHRSKADIAGFAHLTLEIVNANASITLEHIPKFHGQTEDPKLKMALKDCLVSYNTIVKVHLREALNAMDVGDYRAVQQKAYVTIIEAESCNTKFRNLATSPLRDTNRYVQNLCAIAISIAKKLVLPYQLPTSI</sequence>
<dbReference type="PANTHER" id="PTHR36710:SF11">
    <property type="entry name" value="PLANT INVERTASE_PECTIN METHYLESTERASE INHIBITOR"/>
    <property type="match status" value="1"/>
</dbReference>
<dbReference type="InterPro" id="IPR052421">
    <property type="entry name" value="PCW_Enzyme_Inhibitor"/>
</dbReference>
<dbReference type="OMA" id="CRQSPHY"/>
<reference evidence="7" key="2">
    <citation type="submission" date="2018-02" db="UniProtKB">
        <authorList>
            <consortium name="EnsemblPlants"/>
        </authorList>
    </citation>
    <scope>IDENTIFICATION</scope>
    <source>
        <strain evidence="7">Williams 82</strain>
    </source>
</reference>
<feature type="chain" id="PRO_5014581841" description="Pectinesterase inhibitor domain-containing protein" evidence="4">
    <location>
        <begin position="20"/>
        <end position="189"/>
    </location>
</feature>
<reference evidence="6 7" key="1">
    <citation type="journal article" date="2010" name="Nature">
        <title>Genome sequence of the palaeopolyploid soybean.</title>
        <authorList>
            <person name="Schmutz J."/>
            <person name="Cannon S.B."/>
            <person name="Schlueter J."/>
            <person name="Ma J."/>
            <person name="Mitros T."/>
            <person name="Nelson W."/>
            <person name="Hyten D.L."/>
            <person name="Song Q."/>
            <person name="Thelen J.J."/>
            <person name="Cheng J."/>
            <person name="Xu D."/>
            <person name="Hellsten U."/>
            <person name="May G.D."/>
            <person name="Yu Y."/>
            <person name="Sakurai T."/>
            <person name="Umezawa T."/>
            <person name="Bhattacharyya M.K."/>
            <person name="Sandhu D."/>
            <person name="Valliyodan B."/>
            <person name="Lindquist E."/>
            <person name="Peto M."/>
            <person name="Grant D."/>
            <person name="Shu S."/>
            <person name="Goodstein D."/>
            <person name="Barry K."/>
            <person name="Futrell-Griggs M."/>
            <person name="Abernathy B."/>
            <person name="Du J."/>
            <person name="Tian Z."/>
            <person name="Zhu L."/>
            <person name="Gill N."/>
            <person name="Joshi T."/>
            <person name="Libault M."/>
            <person name="Sethuraman A."/>
            <person name="Zhang X.-C."/>
            <person name="Shinozaki K."/>
            <person name="Nguyen H.T."/>
            <person name="Wing R.A."/>
            <person name="Cregan P."/>
            <person name="Specht J."/>
            <person name="Grimwood J."/>
            <person name="Rokhsar D."/>
            <person name="Stacey G."/>
            <person name="Shoemaker R.C."/>
            <person name="Jackson S.A."/>
        </authorList>
    </citation>
    <scope>NUCLEOTIDE SEQUENCE [LARGE SCALE GENOMIC DNA]</scope>
    <source>
        <strain evidence="7">cv. Williams 82</strain>
        <tissue evidence="6">Callus</tissue>
    </source>
</reference>
<organism evidence="6">
    <name type="scientific">Glycine max</name>
    <name type="common">Soybean</name>
    <name type="synonym">Glycine hispida</name>
    <dbReference type="NCBI Taxonomy" id="3847"/>
    <lineage>
        <taxon>Eukaryota</taxon>
        <taxon>Viridiplantae</taxon>
        <taxon>Streptophyta</taxon>
        <taxon>Embryophyta</taxon>
        <taxon>Tracheophyta</taxon>
        <taxon>Spermatophyta</taxon>
        <taxon>Magnoliopsida</taxon>
        <taxon>eudicotyledons</taxon>
        <taxon>Gunneridae</taxon>
        <taxon>Pentapetalae</taxon>
        <taxon>rosids</taxon>
        <taxon>fabids</taxon>
        <taxon>Fabales</taxon>
        <taxon>Fabaceae</taxon>
        <taxon>Papilionoideae</taxon>
        <taxon>50 kb inversion clade</taxon>
        <taxon>NPAAA clade</taxon>
        <taxon>indigoferoid/millettioid clade</taxon>
        <taxon>Phaseoleae</taxon>
        <taxon>Glycine</taxon>
        <taxon>Glycine subgen. Soja</taxon>
    </lineage>
</organism>
<dbReference type="NCBIfam" id="TIGR01614">
    <property type="entry name" value="PME_inhib"/>
    <property type="match status" value="1"/>
</dbReference>
<name>K7MJS6_SOYBN</name>
<evidence type="ECO:0000256" key="1">
    <source>
        <dbReference type="ARBA" id="ARBA00022729"/>
    </source>
</evidence>
<dbReference type="EnsemblPlants" id="KRH02386">
    <property type="protein sequence ID" value="KRH02386"/>
    <property type="gene ID" value="GLYMA_17G035600"/>
</dbReference>
<dbReference type="InterPro" id="IPR034087">
    <property type="entry name" value="C/VIF1"/>
</dbReference>
<accession>K7MJS6</accession>